<keyword evidence="2" id="KW-0479">Metal-binding</keyword>
<feature type="domain" description="C3H1-type" evidence="3">
    <location>
        <begin position="44"/>
        <end position="68"/>
    </location>
</feature>
<feature type="zinc finger region" description="C3H1-type" evidence="2">
    <location>
        <begin position="69"/>
        <end position="95"/>
    </location>
</feature>
<dbReference type="InterPro" id="IPR036875">
    <property type="entry name" value="Znf_CCHC_sf"/>
</dbReference>
<feature type="domain" description="C3H1-type" evidence="3">
    <location>
        <begin position="1"/>
        <end position="15"/>
    </location>
</feature>
<dbReference type="Pfam" id="PF14608">
    <property type="entry name" value="zf-CCCH_2"/>
    <property type="match status" value="3"/>
</dbReference>
<feature type="zinc finger region" description="C3H1-type" evidence="2">
    <location>
        <begin position="16"/>
        <end position="43"/>
    </location>
</feature>
<evidence type="ECO:0000259" key="4">
    <source>
        <dbReference type="PROSITE" id="PS50158"/>
    </source>
</evidence>
<dbReference type="EMBL" id="HBEP01010063">
    <property type="protein sequence ID" value="CAD8478404.1"/>
    <property type="molecule type" value="Transcribed_RNA"/>
</dbReference>
<keyword evidence="2" id="KW-0863">Zinc-finger</keyword>
<protein>
    <recommendedName>
        <fullName evidence="6">Cleavage and polyadenylation specificity factor subunit 4</fullName>
    </recommendedName>
</protein>
<dbReference type="Gene3D" id="4.10.1000.10">
    <property type="entry name" value="Zinc finger, CCCH-type"/>
    <property type="match status" value="2"/>
</dbReference>
<organism evidence="5">
    <name type="scientific">Phaeocystis antarctica</name>
    <dbReference type="NCBI Taxonomy" id="33657"/>
    <lineage>
        <taxon>Eukaryota</taxon>
        <taxon>Haptista</taxon>
        <taxon>Haptophyta</taxon>
        <taxon>Prymnesiophyceae</taxon>
        <taxon>Phaeocystales</taxon>
        <taxon>Phaeocystaceae</taxon>
        <taxon>Phaeocystis</taxon>
    </lineage>
</organism>
<dbReference type="SMART" id="SM00356">
    <property type="entry name" value="ZnF_C3H1"/>
    <property type="match status" value="3"/>
</dbReference>
<sequence length="193" mass="21274">MCKKGDDCDFLHQLDRDRMPECWFFSNFGECSNKDCIFLHLRPEDKVHECPWFGRGFCKHGPRCRNRHTRKKPCPKYLAGFCPEGPECQFGHAKYELPVMMGGEQGQPGQHQMAGQVPMVPRLPRAMGQGFGGGGGGMGGGGMGGGVGGSSYRDVKAVTCFRCWQQGHYANHCPNAKVPAPAGHPEAQNRNVY</sequence>
<feature type="zinc finger region" description="C3H1-type" evidence="2">
    <location>
        <begin position="44"/>
        <end position="68"/>
    </location>
</feature>
<dbReference type="InterPro" id="IPR001878">
    <property type="entry name" value="Znf_CCHC"/>
</dbReference>
<keyword evidence="2" id="KW-0862">Zinc</keyword>
<gene>
    <name evidence="5" type="ORF">PANT1444_LOCUS5660</name>
</gene>
<dbReference type="PROSITE" id="PS50103">
    <property type="entry name" value="ZF_C3H1"/>
    <property type="match status" value="4"/>
</dbReference>
<dbReference type="PANTHER" id="PTHR23102:SF24">
    <property type="entry name" value="CLEAVAGE AND POLYADENYLATION SPECIFICITY FACTOR SUBUNIT 4"/>
    <property type="match status" value="1"/>
</dbReference>
<dbReference type="AlphaFoldDB" id="A0A7S0HI95"/>
<reference evidence="5" key="1">
    <citation type="submission" date="2021-01" db="EMBL/GenBank/DDBJ databases">
        <authorList>
            <person name="Corre E."/>
            <person name="Pelletier E."/>
            <person name="Niang G."/>
            <person name="Scheremetjew M."/>
            <person name="Finn R."/>
            <person name="Kale V."/>
            <person name="Holt S."/>
            <person name="Cochrane G."/>
            <person name="Meng A."/>
            <person name="Brown T."/>
            <person name="Cohen L."/>
        </authorList>
    </citation>
    <scope>NUCLEOTIDE SEQUENCE</scope>
    <source>
        <strain evidence="5">CCMP1374</strain>
    </source>
</reference>
<feature type="zinc finger region" description="C3H1-type" evidence="2">
    <location>
        <begin position="1"/>
        <end position="15"/>
    </location>
</feature>
<feature type="domain" description="C3H1-type" evidence="3">
    <location>
        <begin position="16"/>
        <end position="43"/>
    </location>
</feature>
<evidence type="ECO:0000256" key="1">
    <source>
        <dbReference type="ARBA" id="ARBA00022737"/>
    </source>
</evidence>
<dbReference type="GO" id="GO:0008270">
    <property type="term" value="F:zinc ion binding"/>
    <property type="evidence" value="ECO:0007669"/>
    <property type="project" value="UniProtKB-KW"/>
</dbReference>
<dbReference type="GO" id="GO:0003723">
    <property type="term" value="F:RNA binding"/>
    <property type="evidence" value="ECO:0007669"/>
    <property type="project" value="InterPro"/>
</dbReference>
<dbReference type="InterPro" id="IPR000571">
    <property type="entry name" value="Znf_CCCH"/>
</dbReference>
<dbReference type="InterPro" id="IPR045348">
    <property type="entry name" value="CPSF4/Yth1"/>
</dbReference>
<evidence type="ECO:0000256" key="2">
    <source>
        <dbReference type="PROSITE-ProRule" id="PRU00723"/>
    </source>
</evidence>
<dbReference type="Gene3D" id="4.10.60.10">
    <property type="entry name" value="Zinc finger, CCHC-type"/>
    <property type="match status" value="1"/>
</dbReference>
<evidence type="ECO:0008006" key="6">
    <source>
        <dbReference type="Google" id="ProtNLM"/>
    </source>
</evidence>
<dbReference type="PROSITE" id="PS50158">
    <property type="entry name" value="ZF_CCHC"/>
    <property type="match status" value="1"/>
</dbReference>
<proteinExistence type="predicted"/>
<feature type="domain" description="C3H1-type" evidence="3">
    <location>
        <begin position="69"/>
        <end position="95"/>
    </location>
</feature>
<dbReference type="PANTHER" id="PTHR23102">
    <property type="entry name" value="CLEAVAGE AND POLYADENYLATION SPECIFICITY FACTOR SUBUNIT 4-RELATED"/>
    <property type="match status" value="1"/>
</dbReference>
<name>A0A7S0HI95_9EUKA</name>
<accession>A0A7S0HI95</accession>
<feature type="domain" description="CCHC-type" evidence="4">
    <location>
        <begin position="160"/>
        <end position="175"/>
    </location>
</feature>
<evidence type="ECO:0000259" key="3">
    <source>
        <dbReference type="PROSITE" id="PS50103"/>
    </source>
</evidence>
<dbReference type="SUPFAM" id="SSF57756">
    <property type="entry name" value="Retrovirus zinc finger-like domains"/>
    <property type="match status" value="1"/>
</dbReference>
<keyword evidence="1" id="KW-0677">Repeat</keyword>
<evidence type="ECO:0000313" key="5">
    <source>
        <dbReference type="EMBL" id="CAD8478404.1"/>
    </source>
</evidence>